<gene>
    <name evidence="2" type="ORF">SDC9_72597</name>
</gene>
<evidence type="ECO:0000256" key="1">
    <source>
        <dbReference type="SAM" id="MobiDB-lite"/>
    </source>
</evidence>
<dbReference type="EMBL" id="VSSQ01004648">
    <property type="protein sequence ID" value="MPM26096.1"/>
    <property type="molecule type" value="Genomic_DNA"/>
</dbReference>
<organism evidence="2">
    <name type="scientific">bioreactor metagenome</name>
    <dbReference type="NCBI Taxonomy" id="1076179"/>
    <lineage>
        <taxon>unclassified sequences</taxon>
        <taxon>metagenomes</taxon>
        <taxon>ecological metagenomes</taxon>
    </lineage>
</organism>
<comment type="caution">
    <text evidence="2">The sequence shown here is derived from an EMBL/GenBank/DDBJ whole genome shotgun (WGS) entry which is preliminary data.</text>
</comment>
<reference evidence="2" key="1">
    <citation type="submission" date="2019-08" db="EMBL/GenBank/DDBJ databases">
        <authorList>
            <person name="Kucharzyk K."/>
            <person name="Murdoch R.W."/>
            <person name="Higgins S."/>
            <person name="Loffler F."/>
        </authorList>
    </citation>
    <scope>NUCLEOTIDE SEQUENCE</scope>
</reference>
<accession>A0A644YC04</accession>
<feature type="region of interest" description="Disordered" evidence="1">
    <location>
        <begin position="1"/>
        <end position="21"/>
    </location>
</feature>
<feature type="compositionally biased region" description="Polar residues" evidence="1">
    <location>
        <begin position="1"/>
        <end position="16"/>
    </location>
</feature>
<evidence type="ECO:0000313" key="2">
    <source>
        <dbReference type="EMBL" id="MPM26096.1"/>
    </source>
</evidence>
<proteinExistence type="predicted"/>
<protein>
    <recommendedName>
        <fullName evidence="3">Gp5/Type VI secretion system Vgr protein OB-fold domain-containing protein</fullName>
    </recommendedName>
</protein>
<sequence length="157" mass="16783">MNNTQRHAIGPQTSSEPDPKPLWGEVIAMTSQTEALIDTQTGTRRALVATHIPVVIEGQRVLLMSHRAGKFPDLIVAAYPLQSDADSVAPFVYDASTGALRIRGVSLTLVGEQEVAIECGSSSFVVTHDGSVKTRGERILSAAVEVNRIEGGSIEFN</sequence>
<evidence type="ECO:0008006" key="3">
    <source>
        <dbReference type="Google" id="ProtNLM"/>
    </source>
</evidence>
<dbReference type="AlphaFoldDB" id="A0A644YC04"/>
<name>A0A644YC04_9ZZZZ</name>